<protein>
    <submittedName>
        <fullName evidence="2">Peptidase M23</fullName>
    </submittedName>
</protein>
<comment type="caution">
    <text evidence="2">The sequence shown here is derived from an EMBL/GenBank/DDBJ whole genome shotgun (WGS) entry which is preliminary data.</text>
</comment>
<evidence type="ECO:0000313" key="2">
    <source>
        <dbReference type="EMBL" id="GLB47310.1"/>
    </source>
</evidence>
<dbReference type="PROSITE" id="PS51782">
    <property type="entry name" value="LYSM"/>
    <property type="match status" value="1"/>
</dbReference>
<dbReference type="CDD" id="cd00118">
    <property type="entry name" value="LysM"/>
    <property type="match status" value="1"/>
</dbReference>
<dbReference type="InterPro" id="IPR036779">
    <property type="entry name" value="LysM_dom_sf"/>
</dbReference>
<keyword evidence="3" id="KW-1185">Reference proteome</keyword>
<dbReference type="Gene3D" id="3.10.350.10">
    <property type="entry name" value="LysM domain"/>
    <property type="match status" value="1"/>
</dbReference>
<organism evidence="2 3">
    <name type="scientific">Philodulcilactobacillus myokoensis</name>
    <dbReference type="NCBI Taxonomy" id="2929573"/>
    <lineage>
        <taxon>Bacteria</taxon>
        <taxon>Bacillati</taxon>
        <taxon>Bacillota</taxon>
        <taxon>Bacilli</taxon>
        <taxon>Lactobacillales</taxon>
        <taxon>Lactobacillaceae</taxon>
        <taxon>Philodulcilactobacillus</taxon>
    </lineage>
</organism>
<dbReference type="RefSeq" id="WP_286136772.1">
    <property type="nucleotide sequence ID" value="NZ_BRPL01000002.1"/>
</dbReference>
<sequence length="184" mass="20419">MTASVISGILVTGIGANAQNVTVQKGDTLSSIAQNYNVSLSSFEKKNNLNDKSVISIGQKLVLPVQPIGNPNPQSNRSRSIVRTHSQNYHAKVAQPTVNNDSNSSSNNLDSSQSAAKAWIAFHESSDSYDAQNGEYYGKYQLDRSYLNGDYSPANQERVADQYVTSRYGSWTNAQQHWEQYNWY</sequence>
<evidence type="ECO:0000313" key="3">
    <source>
        <dbReference type="Proteomes" id="UP001144204"/>
    </source>
</evidence>
<dbReference type="AlphaFoldDB" id="A0A9W6B2S6"/>
<feature type="domain" description="LysM" evidence="1">
    <location>
        <begin position="19"/>
        <end position="63"/>
    </location>
</feature>
<dbReference type="SUPFAM" id="SSF54106">
    <property type="entry name" value="LysM domain"/>
    <property type="match status" value="1"/>
</dbReference>
<reference evidence="2" key="2">
    <citation type="journal article" date="2023" name="PLoS ONE">
        <title>Philodulcilactobacillus myokoensis gen. nov., sp. nov., a fructophilic, acidophilic, and agar-phobic lactic acid bacterium isolated from fermented vegetable extracts.</title>
        <authorList>
            <person name="Kouya T."/>
            <person name="Ishiyama Y."/>
            <person name="Ohashi S."/>
            <person name="Kumakubo R."/>
            <person name="Yamazaki T."/>
            <person name="Otaki T."/>
        </authorList>
    </citation>
    <scope>NUCLEOTIDE SEQUENCE</scope>
    <source>
        <strain evidence="2">WR16-4</strain>
    </source>
</reference>
<accession>A0A9W6B2S6</accession>
<dbReference type="SMART" id="SM00257">
    <property type="entry name" value="LysM"/>
    <property type="match status" value="1"/>
</dbReference>
<proteinExistence type="predicted"/>
<evidence type="ECO:0000259" key="1">
    <source>
        <dbReference type="PROSITE" id="PS51782"/>
    </source>
</evidence>
<gene>
    <name evidence="2" type="ORF">WR164_12890</name>
</gene>
<dbReference type="EMBL" id="BRPL01000002">
    <property type="protein sequence ID" value="GLB47310.1"/>
    <property type="molecule type" value="Genomic_DNA"/>
</dbReference>
<name>A0A9W6B2S6_9LACO</name>
<reference evidence="2" key="1">
    <citation type="submission" date="2022-07" db="EMBL/GenBank/DDBJ databases">
        <authorList>
            <person name="Kouya T."/>
            <person name="Ishiyama Y."/>
        </authorList>
    </citation>
    <scope>NUCLEOTIDE SEQUENCE</scope>
    <source>
        <strain evidence="2">WR16-4</strain>
    </source>
</reference>
<dbReference type="InterPro" id="IPR018392">
    <property type="entry name" value="LysM"/>
</dbReference>
<dbReference type="Pfam" id="PF01476">
    <property type="entry name" value="LysM"/>
    <property type="match status" value="1"/>
</dbReference>
<dbReference type="Proteomes" id="UP001144204">
    <property type="component" value="Unassembled WGS sequence"/>
</dbReference>